<accession>A0A4Z0H5V7</accession>
<evidence type="ECO:0000256" key="10">
    <source>
        <dbReference type="ARBA" id="ARBA00040345"/>
    </source>
</evidence>
<gene>
    <name evidence="13" type="ORF">E4663_08980</name>
</gene>
<keyword evidence="2" id="KW-1003">Cell membrane</keyword>
<feature type="transmembrane region" description="Helical" evidence="11">
    <location>
        <begin position="6"/>
        <end position="25"/>
    </location>
</feature>
<evidence type="ECO:0000256" key="9">
    <source>
        <dbReference type="ARBA" id="ARBA00038120"/>
    </source>
</evidence>
<dbReference type="SUPFAM" id="SSF53448">
    <property type="entry name" value="Nucleotide-diphospho-sugar transferases"/>
    <property type="match status" value="1"/>
</dbReference>
<dbReference type="InterPro" id="IPR029044">
    <property type="entry name" value="Nucleotide-diphossugar_trans"/>
</dbReference>
<comment type="similarity">
    <text evidence="9">Belongs to the glycosyltransferase 2 family. CrtQ subfamily.</text>
</comment>
<comment type="pathway">
    <text evidence="8">Carotenoid biosynthesis; staphyloxanthin biosynthesis; staphyloxanthin from farnesyl diphosphate: step 4/5.</text>
</comment>
<feature type="domain" description="Glycosyltransferase 2-like" evidence="12">
    <location>
        <begin position="40"/>
        <end position="205"/>
    </location>
</feature>
<dbReference type="Pfam" id="PF00535">
    <property type="entry name" value="Glycos_transf_2"/>
    <property type="match status" value="1"/>
</dbReference>
<evidence type="ECO:0000256" key="4">
    <source>
        <dbReference type="ARBA" id="ARBA00022679"/>
    </source>
</evidence>
<dbReference type="GO" id="GO:0016117">
    <property type="term" value="P:carotenoid biosynthetic process"/>
    <property type="evidence" value="ECO:0007669"/>
    <property type="project" value="UniProtKB-KW"/>
</dbReference>
<dbReference type="GO" id="GO:0016757">
    <property type="term" value="F:glycosyltransferase activity"/>
    <property type="evidence" value="ECO:0007669"/>
    <property type="project" value="UniProtKB-KW"/>
</dbReference>
<feature type="transmembrane region" description="Helical" evidence="11">
    <location>
        <begin position="275"/>
        <end position="299"/>
    </location>
</feature>
<evidence type="ECO:0000256" key="6">
    <source>
        <dbReference type="ARBA" id="ARBA00023136"/>
    </source>
</evidence>
<evidence type="ECO:0000259" key="12">
    <source>
        <dbReference type="Pfam" id="PF00535"/>
    </source>
</evidence>
<keyword evidence="11" id="KW-1133">Transmembrane helix</keyword>
<feature type="transmembrane region" description="Helical" evidence="11">
    <location>
        <begin position="306"/>
        <end position="322"/>
    </location>
</feature>
<dbReference type="Gene3D" id="3.90.550.10">
    <property type="entry name" value="Spore Coat Polysaccharide Biosynthesis Protein SpsA, Chain A"/>
    <property type="match status" value="1"/>
</dbReference>
<name>A0A4Z0H5V7_9BACI</name>
<keyword evidence="14" id="KW-1185">Reference proteome</keyword>
<dbReference type="STRING" id="192814.GCA_900166575_02136"/>
<protein>
    <recommendedName>
        <fullName evidence="10">4,4'-diaponeurosporenoate glycosyltransferase</fullName>
    </recommendedName>
</protein>
<keyword evidence="3" id="KW-0328">Glycosyltransferase</keyword>
<feature type="transmembrane region" description="Helical" evidence="11">
    <location>
        <begin position="334"/>
        <end position="355"/>
    </location>
</feature>
<dbReference type="AlphaFoldDB" id="A0A4Z0H5V7"/>
<evidence type="ECO:0000256" key="5">
    <source>
        <dbReference type="ARBA" id="ARBA00022746"/>
    </source>
</evidence>
<comment type="function">
    <text evidence="7">Catalyzes the glycosylation of 4,4'-diaponeurosporenoate, i.e. the esterification of glucose at the C1'' position with the carboxyl group of 4,4'-diaponeurosporenic acid, to form glycosyl-4,4'-diaponeurosporenoate. This is a step in the biosynthesis of staphyloxanthin, an orange pigment present in most staphylococci strains.</text>
</comment>
<comment type="caution">
    <text evidence="13">The sequence shown here is derived from an EMBL/GenBank/DDBJ whole genome shotgun (WGS) entry which is preliminary data.</text>
</comment>
<evidence type="ECO:0000256" key="7">
    <source>
        <dbReference type="ARBA" id="ARBA00037281"/>
    </source>
</evidence>
<evidence type="ECO:0000256" key="3">
    <source>
        <dbReference type="ARBA" id="ARBA00022676"/>
    </source>
</evidence>
<dbReference type="PANTHER" id="PTHR43646">
    <property type="entry name" value="GLYCOSYLTRANSFERASE"/>
    <property type="match status" value="1"/>
</dbReference>
<dbReference type="PANTHER" id="PTHR43646:SF2">
    <property type="entry name" value="GLYCOSYLTRANSFERASE 2-LIKE DOMAIN-CONTAINING PROTEIN"/>
    <property type="match status" value="1"/>
</dbReference>
<dbReference type="GO" id="GO:0005886">
    <property type="term" value="C:plasma membrane"/>
    <property type="evidence" value="ECO:0007669"/>
    <property type="project" value="UniProtKB-SubCell"/>
</dbReference>
<comment type="subcellular location">
    <subcellularLocation>
        <location evidence="1">Cell membrane</location>
    </subcellularLocation>
</comment>
<evidence type="ECO:0000256" key="8">
    <source>
        <dbReference type="ARBA" id="ARBA00037904"/>
    </source>
</evidence>
<keyword evidence="6 11" id="KW-0472">Membrane</keyword>
<dbReference type="EMBL" id="SRJC01000001">
    <property type="protein sequence ID" value="TGB05109.1"/>
    <property type="molecule type" value="Genomic_DNA"/>
</dbReference>
<evidence type="ECO:0000313" key="14">
    <source>
        <dbReference type="Proteomes" id="UP000297982"/>
    </source>
</evidence>
<sequence length="368" mass="42030">MIFYSLLILTILLNIWTIINGIFLYPLKHNMTLSSTPKVSLLIPLRNEEENVKGLIASLKRLTYDNLEILLLDDHSEDDTYRLLDQEISDDPRFRIISGRPLPSGWNGKVHACHQLSEEANGAYLLFLDADARVAPHVIESTVATMKKFDASMLSGFPHYPNDHFLSHMLVPLQHMVVQLHLPLMIANHTTRPAFTAACGIFICIEKSAYIKIGGHESVKDSLVEDVHIAREVKKHGLRMILVNITPSVLSYMYSSSKETWNGFKKNIYSGLGRSVWMVLFLSIFYTVLFLLPTAYIFFAITEGSMLYLLPYLLTVTFKMYVDSRTGHPLWLSFFLPVSVMIMITLMVVSMFVHLKGDTYQWKGRSYE</sequence>
<dbReference type="InterPro" id="IPR001173">
    <property type="entry name" value="Glyco_trans_2-like"/>
</dbReference>
<evidence type="ECO:0000313" key="13">
    <source>
        <dbReference type="EMBL" id="TGB05109.1"/>
    </source>
</evidence>
<dbReference type="Proteomes" id="UP000297982">
    <property type="component" value="Unassembled WGS sequence"/>
</dbReference>
<keyword evidence="11" id="KW-0812">Transmembrane</keyword>
<evidence type="ECO:0000256" key="2">
    <source>
        <dbReference type="ARBA" id="ARBA00022475"/>
    </source>
</evidence>
<evidence type="ECO:0000256" key="1">
    <source>
        <dbReference type="ARBA" id="ARBA00004236"/>
    </source>
</evidence>
<dbReference type="RefSeq" id="WP_135327323.1">
    <property type="nucleotide sequence ID" value="NZ_SRJC01000001.1"/>
</dbReference>
<keyword evidence="5" id="KW-0125">Carotenoid biosynthesis</keyword>
<proteinExistence type="inferred from homology"/>
<reference evidence="13 14" key="1">
    <citation type="journal article" date="2003" name="Int. J. Syst. Evol. Microbiol.">
        <title>Halobacillus salinus sp. nov., isolated from a salt lake on the coast of the East Sea in Korea.</title>
        <authorList>
            <person name="Yoon J.H."/>
            <person name="Kang K.H."/>
            <person name="Park Y.H."/>
        </authorList>
    </citation>
    <scope>NUCLEOTIDE SEQUENCE [LARGE SCALE GENOMIC DNA]</scope>
    <source>
        <strain evidence="13 14">HSL-3</strain>
    </source>
</reference>
<organism evidence="13 14">
    <name type="scientific">Halobacillus salinus</name>
    <dbReference type="NCBI Taxonomy" id="192814"/>
    <lineage>
        <taxon>Bacteria</taxon>
        <taxon>Bacillati</taxon>
        <taxon>Bacillota</taxon>
        <taxon>Bacilli</taxon>
        <taxon>Bacillales</taxon>
        <taxon>Bacillaceae</taxon>
        <taxon>Halobacillus</taxon>
    </lineage>
</organism>
<keyword evidence="4 13" id="KW-0808">Transferase</keyword>
<evidence type="ECO:0000256" key="11">
    <source>
        <dbReference type="SAM" id="Phobius"/>
    </source>
</evidence>